<dbReference type="PROSITE" id="PS00264">
    <property type="entry name" value="NEUROHYPOPHYS_HORM"/>
    <property type="match status" value="1"/>
</dbReference>
<dbReference type="PANTHER" id="PTHR11681">
    <property type="entry name" value="NEUROPHYSIN"/>
    <property type="match status" value="1"/>
</dbReference>
<proteinExistence type="inferred from homology"/>
<gene>
    <name evidence="5" type="ORF">Pmani_022945</name>
</gene>
<keyword evidence="6" id="KW-1185">Reference proteome</keyword>
<dbReference type="PRINTS" id="PR00831">
    <property type="entry name" value="NEUROPHYSIN"/>
</dbReference>
<reference evidence="5" key="1">
    <citation type="submission" date="2023-11" db="EMBL/GenBank/DDBJ databases">
        <title>Genome assemblies of two species of porcelain crab, Petrolisthes cinctipes and Petrolisthes manimaculis (Anomura: Porcellanidae).</title>
        <authorList>
            <person name="Angst P."/>
        </authorList>
    </citation>
    <scope>NUCLEOTIDE SEQUENCE</scope>
    <source>
        <strain evidence="5">PB745_02</strain>
        <tissue evidence="5">Gill</tissue>
    </source>
</reference>
<dbReference type="Pfam" id="PF00184">
    <property type="entry name" value="Hormone_5"/>
    <property type="match status" value="1"/>
</dbReference>
<dbReference type="PANTHER" id="PTHR11681:SF5">
    <property type="entry name" value="ISOTOCIN"/>
    <property type="match status" value="1"/>
</dbReference>
<dbReference type="InterPro" id="IPR000981">
    <property type="entry name" value="Neurhyp_horm"/>
</dbReference>
<evidence type="ECO:0000256" key="4">
    <source>
        <dbReference type="SAM" id="MobiDB-lite"/>
    </source>
</evidence>
<evidence type="ECO:0000256" key="2">
    <source>
        <dbReference type="ARBA" id="ARBA00022729"/>
    </source>
</evidence>
<dbReference type="GO" id="GO:0005185">
    <property type="term" value="F:neurohypophyseal hormone activity"/>
    <property type="evidence" value="ECO:0007669"/>
    <property type="project" value="InterPro"/>
</dbReference>
<keyword evidence="2" id="KW-0732">Signal</keyword>
<dbReference type="GO" id="GO:0005615">
    <property type="term" value="C:extracellular space"/>
    <property type="evidence" value="ECO:0007669"/>
    <property type="project" value="TreeGrafter"/>
</dbReference>
<keyword evidence="3" id="KW-1015">Disulfide bond</keyword>
<feature type="region of interest" description="Disordered" evidence="4">
    <location>
        <begin position="123"/>
        <end position="164"/>
    </location>
</feature>
<evidence type="ECO:0008006" key="7">
    <source>
        <dbReference type="Google" id="ProtNLM"/>
    </source>
</evidence>
<evidence type="ECO:0000256" key="1">
    <source>
        <dbReference type="ARBA" id="ARBA00007369"/>
    </source>
</evidence>
<accession>A0AAE1PDB0</accession>
<evidence type="ECO:0000256" key="3">
    <source>
        <dbReference type="ARBA" id="ARBA00023157"/>
    </source>
</evidence>
<dbReference type="Proteomes" id="UP001292094">
    <property type="component" value="Unassembled WGS sequence"/>
</dbReference>
<sequence>MVVVMMVGNVTSCFITNCPPGGKRSGPTSTTLGRSRTCTSCGPGLLGRCLGPDICCGGRIGCFLGTRETWRCRAENLIPVTCTNGDLRICGIGRGGRCAAPGLCCTEVKCEVDETCVAETRGHQDASEEGVDEDTNSNTRSQKDHRQRLALMPPFPSNDLWEGL</sequence>
<dbReference type="EMBL" id="JAWZYT010002326">
    <property type="protein sequence ID" value="KAK4305140.1"/>
    <property type="molecule type" value="Genomic_DNA"/>
</dbReference>
<comment type="caution">
    <text evidence="5">The sequence shown here is derived from an EMBL/GenBank/DDBJ whole genome shotgun (WGS) entry which is preliminary data.</text>
</comment>
<evidence type="ECO:0000313" key="6">
    <source>
        <dbReference type="Proteomes" id="UP001292094"/>
    </source>
</evidence>
<evidence type="ECO:0000313" key="5">
    <source>
        <dbReference type="EMBL" id="KAK4305140.1"/>
    </source>
</evidence>
<name>A0AAE1PDB0_9EUCA</name>
<dbReference type="SMART" id="SM00003">
    <property type="entry name" value="NH"/>
    <property type="match status" value="1"/>
</dbReference>
<comment type="similarity">
    <text evidence="1">Belongs to the vasopressin/oxytocin family.</text>
</comment>
<organism evidence="5 6">
    <name type="scientific">Petrolisthes manimaculis</name>
    <dbReference type="NCBI Taxonomy" id="1843537"/>
    <lineage>
        <taxon>Eukaryota</taxon>
        <taxon>Metazoa</taxon>
        <taxon>Ecdysozoa</taxon>
        <taxon>Arthropoda</taxon>
        <taxon>Crustacea</taxon>
        <taxon>Multicrustacea</taxon>
        <taxon>Malacostraca</taxon>
        <taxon>Eumalacostraca</taxon>
        <taxon>Eucarida</taxon>
        <taxon>Decapoda</taxon>
        <taxon>Pleocyemata</taxon>
        <taxon>Anomura</taxon>
        <taxon>Galatheoidea</taxon>
        <taxon>Porcellanidae</taxon>
        <taxon>Petrolisthes</taxon>
    </lineage>
</organism>
<dbReference type="InterPro" id="IPR022423">
    <property type="entry name" value="Neurohypophysial_hormone_CS"/>
</dbReference>
<dbReference type="InterPro" id="IPR036387">
    <property type="entry name" value="Neurhyp_horm_dom_sf"/>
</dbReference>
<dbReference type="SUPFAM" id="SSF49606">
    <property type="entry name" value="Neurophysin II"/>
    <property type="match status" value="1"/>
</dbReference>
<dbReference type="GO" id="GO:0030141">
    <property type="term" value="C:secretory granule"/>
    <property type="evidence" value="ECO:0007669"/>
    <property type="project" value="TreeGrafter"/>
</dbReference>
<dbReference type="AlphaFoldDB" id="A0AAE1PDB0"/>
<dbReference type="Gene3D" id="2.60.9.10">
    <property type="entry name" value="Neurohypophysial hormone domain"/>
    <property type="match status" value="1"/>
</dbReference>
<protein>
    <recommendedName>
        <fullName evidence="7">Isotocin-neurophysin IT 1-like</fullName>
    </recommendedName>
</protein>